<dbReference type="Proteomes" id="UP000254893">
    <property type="component" value="Unassembled WGS sequence"/>
</dbReference>
<dbReference type="Pfam" id="PF14607">
    <property type="entry name" value="GxDLY"/>
    <property type="match status" value="1"/>
</dbReference>
<dbReference type="InterPro" id="IPR013830">
    <property type="entry name" value="SGNH_hydro"/>
</dbReference>
<feature type="domain" description="SGNH hydrolase-type esterase N-terminal" evidence="2">
    <location>
        <begin position="26"/>
        <end position="170"/>
    </location>
</feature>
<sequence>MKSKPCFLLLFLMICFFKGYGQTAIHWLDPLTGNAVSGRMPGLAQSHDYGRLPNSLKEQVREPVWSLGTNSAGLFIDFQTDADSILVRYTLKGSFAMPHMPSTGVSGLDLYAFDPVKNTWNWAAGKYNFSDTSSFVFSNIASNSALQYRLYLPLYNSVGWMNVGVPEGKKLEFLNKEIKPVVVYGTSIAQGACTSRPGLAWTNILGRHLQTPVINLGFSGNGRLEEPILNLMNTVDASIYVLDCIPNLGITKDLSEKQLDSLLKNAVTILRAKHPKTPIIITEHSSGLDSQVMNLGSNAAYTRSTMIARKAFRDMQQSGIKDLYLLSNTDIGLDLESTVDYAHPNDLGMMKIARAYEKLIKSILH</sequence>
<evidence type="ECO:0000259" key="1">
    <source>
        <dbReference type="Pfam" id="PF14606"/>
    </source>
</evidence>
<proteinExistence type="predicted"/>
<dbReference type="InterPro" id="IPR032740">
    <property type="entry name" value="GxDLY"/>
</dbReference>
<gene>
    <name evidence="3" type="ORF">NCTC11388_03283</name>
</gene>
<reference evidence="3 4" key="1">
    <citation type="submission" date="2018-06" db="EMBL/GenBank/DDBJ databases">
        <authorList>
            <consortium name="Pathogen Informatics"/>
            <person name="Doyle S."/>
        </authorList>
    </citation>
    <scope>NUCLEOTIDE SEQUENCE [LARGE SCALE GENOMIC DNA]</scope>
    <source>
        <strain evidence="3 4">NCTC11388</strain>
    </source>
</reference>
<dbReference type="Gene3D" id="2.60.120.260">
    <property type="entry name" value="Galactose-binding domain-like"/>
    <property type="match status" value="1"/>
</dbReference>
<feature type="domain" description="SGNH hydrolase-type esterase" evidence="1">
    <location>
        <begin position="179"/>
        <end position="361"/>
    </location>
</feature>
<evidence type="ECO:0000259" key="2">
    <source>
        <dbReference type="Pfam" id="PF14607"/>
    </source>
</evidence>
<evidence type="ECO:0000313" key="4">
    <source>
        <dbReference type="Proteomes" id="UP000254893"/>
    </source>
</evidence>
<dbReference type="EMBL" id="UGYW01000002">
    <property type="protein sequence ID" value="SUJ23197.1"/>
    <property type="molecule type" value="Genomic_DNA"/>
</dbReference>
<dbReference type="GO" id="GO:0016788">
    <property type="term" value="F:hydrolase activity, acting on ester bonds"/>
    <property type="evidence" value="ECO:0007669"/>
    <property type="project" value="UniProtKB-ARBA"/>
</dbReference>
<dbReference type="Gene3D" id="3.40.50.1110">
    <property type="entry name" value="SGNH hydrolase"/>
    <property type="match status" value="1"/>
</dbReference>
<protein>
    <recommendedName>
        <fullName evidence="5">SGNH hydrolase-type esterase domain-containing protein</fullName>
    </recommendedName>
</protein>
<dbReference type="Pfam" id="PF14606">
    <property type="entry name" value="Lipase_GDSL_3"/>
    <property type="match status" value="1"/>
</dbReference>
<organism evidence="3 4">
    <name type="scientific">Sphingobacterium spiritivorum</name>
    <name type="common">Flavobacterium spiritivorum</name>
    <dbReference type="NCBI Taxonomy" id="258"/>
    <lineage>
        <taxon>Bacteria</taxon>
        <taxon>Pseudomonadati</taxon>
        <taxon>Bacteroidota</taxon>
        <taxon>Sphingobacteriia</taxon>
        <taxon>Sphingobacteriales</taxon>
        <taxon>Sphingobacteriaceae</taxon>
        <taxon>Sphingobacterium</taxon>
    </lineage>
</organism>
<accession>A0A380CMI9</accession>
<dbReference type="SUPFAM" id="SSF52266">
    <property type="entry name" value="SGNH hydrolase"/>
    <property type="match status" value="1"/>
</dbReference>
<evidence type="ECO:0000313" key="3">
    <source>
        <dbReference type="EMBL" id="SUJ23197.1"/>
    </source>
</evidence>
<evidence type="ECO:0008006" key="5">
    <source>
        <dbReference type="Google" id="ProtNLM"/>
    </source>
</evidence>
<dbReference type="InterPro" id="IPR036514">
    <property type="entry name" value="SGNH_hydro_sf"/>
</dbReference>
<name>A0A380CMI9_SPHSI</name>
<dbReference type="RefSeq" id="WP_115170862.1">
    <property type="nucleotide sequence ID" value="NZ_UGYW01000002.1"/>
</dbReference>
<dbReference type="AlphaFoldDB" id="A0A380CMI9"/>